<evidence type="ECO:0000259" key="3">
    <source>
        <dbReference type="PROSITE" id="PS50003"/>
    </source>
</evidence>
<feature type="compositionally biased region" description="Polar residues" evidence="2">
    <location>
        <begin position="659"/>
        <end position="672"/>
    </location>
</feature>
<dbReference type="SUPFAM" id="SSF51735">
    <property type="entry name" value="NAD(P)-binding Rossmann-fold domains"/>
    <property type="match status" value="1"/>
</dbReference>
<dbReference type="Pfam" id="PF22725">
    <property type="entry name" value="GFO_IDH_MocA_C3"/>
    <property type="match status" value="1"/>
</dbReference>
<evidence type="ECO:0000313" key="4">
    <source>
        <dbReference type="EMBL" id="TKA68744.1"/>
    </source>
</evidence>
<dbReference type="InterPro" id="IPR001849">
    <property type="entry name" value="PH_domain"/>
</dbReference>
<feature type="compositionally biased region" description="Polar residues" evidence="2">
    <location>
        <begin position="608"/>
        <end position="618"/>
    </location>
</feature>
<dbReference type="SMART" id="SM00233">
    <property type="entry name" value="PH"/>
    <property type="match status" value="1"/>
</dbReference>
<dbReference type="GO" id="GO:1902657">
    <property type="term" value="P:protein localization to prospore membrane"/>
    <property type="evidence" value="ECO:0007669"/>
    <property type="project" value="InterPro"/>
</dbReference>
<feature type="compositionally biased region" description="Polar residues" evidence="2">
    <location>
        <begin position="584"/>
        <end position="599"/>
    </location>
</feature>
<feature type="compositionally biased region" description="Polar residues" evidence="2">
    <location>
        <begin position="635"/>
        <end position="652"/>
    </location>
</feature>
<keyword evidence="5" id="KW-1185">Reference proteome</keyword>
<accession>A0A4U0WY63</accession>
<dbReference type="InterPro" id="IPR055170">
    <property type="entry name" value="GFO_IDH_MocA-like_dom"/>
</dbReference>
<dbReference type="EMBL" id="NAJN01000789">
    <property type="protein sequence ID" value="TKA68744.1"/>
    <property type="molecule type" value="Genomic_DNA"/>
</dbReference>
<dbReference type="Gene3D" id="3.40.50.720">
    <property type="entry name" value="NAD(P)-binding Rossmann-like Domain"/>
    <property type="match status" value="1"/>
</dbReference>
<evidence type="ECO:0000256" key="1">
    <source>
        <dbReference type="ARBA" id="ARBA00010928"/>
    </source>
</evidence>
<feature type="region of interest" description="Disordered" evidence="2">
    <location>
        <begin position="1097"/>
        <end position="1124"/>
    </location>
</feature>
<dbReference type="InterPro" id="IPR040345">
    <property type="entry name" value="Mug56/Spo71"/>
</dbReference>
<dbReference type="PROSITE" id="PS50003">
    <property type="entry name" value="PH_DOMAIN"/>
    <property type="match status" value="1"/>
</dbReference>
<dbReference type="Pfam" id="PF01408">
    <property type="entry name" value="GFO_IDH_MocA"/>
    <property type="match status" value="1"/>
</dbReference>
<dbReference type="InterPro" id="IPR036291">
    <property type="entry name" value="NAD(P)-bd_dom_sf"/>
</dbReference>
<dbReference type="GO" id="GO:0005628">
    <property type="term" value="C:prospore membrane"/>
    <property type="evidence" value="ECO:0007669"/>
    <property type="project" value="TreeGrafter"/>
</dbReference>
<dbReference type="SUPFAM" id="SSF55347">
    <property type="entry name" value="Glyceraldehyde-3-phosphate dehydrogenase-like, C-terminal domain"/>
    <property type="match status" value="1"/>
</dbReference>
<dbReference type="InterPro" id="IPR000683">
    <property type="entry name" value="Gfo/Idh/MocA-like_OxRdtase_N"/>
</dbReference>
<comment type="caution">
    <text evidence="4">The sequence shown here is derived from an EMBL/GenBank/DDBJ whole genome shotgun (WGS) entry which is preliminary data.</text>
</comment>
<dbReference type="PANTHER" id="PTHR28076:SF1">
    <property type="entry name" value="PROSPORE MEMBRANE ADAPTER PROTEIN SPO71"/>
    <property type="match status" value="1"/>
</dbReference>
<feature type="compositionally biased region" description="Acidic residues" evidence="2">
    <location>
        <begin position="1099"/>
        <end position="1113"/>
    </location>
</feature>
<feature type="compositionally biased region" description="Polar residues" evidence="2">
    <location>
        <begin position="550"/>
        <end position="560"/>
    </location>
</feature>
<dbReference type="GO" id="GO:0000166">
    <property type="term" value="F:nucleotide binding"/>
    <property type="evidence" value="ECO:0007669"/>
    <property type="project" value="InterPro"/>
</dbReference>
<evidence type="ECO:0000256" key="2">
    <source>
        <dbReference type="SAM" id="MobiDB-lite"/>
    </source>
</evidence>
<dbReference type="Gene3D" id="3.30.360.10">
    <property type="entry name" value="Dihydrodipicolinate Reductase, domain 2"/>
    <property type="match status" value="1"/>
</dbReference>
<feature type="compositionally biased region" description="Acidic residues" evidence="2">
    <location>
        <begin position="426"/>
        <end position="445"/>
    </location>
</feature>
<dbReference type="OrthoDB" id="5579281at2759"/>
<dbReference type="PANTHER" id="PTHR28076">
    <property type="entry name" value="SPORULATION-SPECIFIC PROTEIN 71"/>
    <property type="match status" value="1"/>
</dbReference>
<gene>
    <name evidence="4" type="ORF">B0A49_07668</name>
</gene>
<dbReference type="Pfam" id="PF23207">
    <property type="entry name" value="PH_SPO71"/>
    <property type="match status" value="1"/>
</dbReference>
<feature type="domain" description="PH" evidence="3">
    <location>
        <begin position="953"/>
        <end position="1164"/>
    </location>
</feature>
<reference evidence="4 5" key="1">
    <citation type="submission" date="2017-03" db="EMBL/GenBank/DDBJ databases">
        <title>Genomes of endolithic fungi from Antarctica.</title>
        <authorList>
            <person name="Coleine C."/>
            <person name="Masonjones S."/>
            <person name="Stajich J.E."/>
        </authorList>
    </citation>
    <scope>NUCLEOTIDE SEQUENCE [LARGE SCALE GENOMIC DNA]</scope>
    <source>
        <strain evidence="4 5">CCFEE 5187</strain>
    </source>
</reference>
<dbReference type="STRING" id="331657.A0A4U0WY63"/>
<dbReference type="Pfam" id="PF15404">
    <property type="entry name" value="PH_4"/>
    <property type="match status" value="1"/>
</dbReference>
<protein>
    <recommendedName>
        <fullName evidence="3">PH domain-containing protein</fullName>
    </recommendedName>
</protein>
<dbReference type="Proteomes" id="UP000308768">
    <property type="component" value="Unassembled WGS sequence"/>
</dbReference>
<feature type="region of interest" description="Disordered" evidence="2">
    <location>
        <begin position="407"/>
        <end position="673"/>
    </location>
</feature>
<name>A0A4U0WY63_9PEZI</name>
<proteinExistence type="inferred from homology"/>
<comment type="similarity">
    <text evidence="1">Belongs to the Gfo/Idh/MocA family.</text>
</comment>
<feature type="compositionally biased region" description="Polar residues" evidence="2">
    <location>
        <begin position="511"/>
        <end position="528"/>
    </location>
</feature>
<feature type="compositionally biased region" description="Basic and acidic residues" evidence="2">
    <location>
        <begin position="623"/>
        <end position="634"/>
    </location>
</feature>
<sequence length="1363" mass="152278">MDSLHNMPAKAPYGKLNIAVAGLGRMGKRHVKTLYRVPHANLVAVCSLDDKELAWACEFFGNDGPIKVFDSYDKMLELPGLQAVWVSTSTNVHAPQTTAAIKKGLHVLCEKPLSQNLDEARAVVQLAKDNPHLKVMAGYSRRFDASYRDAKEKVDSGAVGRPFIVRSQTCDLLDNTGFFVRYAAKNGGMFVDCCIHDIDLSLYFLGDVKPKACWAIGTVAHHPELLELRDVDNGIGVVEYWEGKMAYFYCSRTMAHGHDVSTEIVGTNGKVMINLHPRSNNVMVASGTGINNEVQPEYWERFEDAFATEANEFCETVLEDKPVPLPLELGLKSLEIGWALQDALLSGKTVHFDRNGKRLDGGPIREGWLKAHRKQWYKHYLHINHSSKAPSFSADPNVSRTRRITGLEGPSVSARYSASFPQPGDAAEEEGEEGELEDGNEEEDGVVTTATPPALSVPRSEGPESQVFRDTERAGPVSGAVPPSTPPGRAISRPKNPFHDIGQGDGPGVSSYRTSNTVFHTPPQNSTKALARSQASPKKRRKSRTSISSFVTASEGSLSEISPGEPVEERNEGTKNSAHGYPASQRTMTPVPRNSSAVDSTDPLLGSLTENGGSTPAQPVSVPEERLPGDDTSRSKSVLSRVTKLKTSNQVTEYPAEQGKNTTNADGGTVQPSAGLVRFSIPEDSPQKTELQMRARFAQMPQRRSSRILRKDRLRDGKIIKMEKMLVRVESTQQQLSDEYDENDSQKTETRTVEKWREFMVICRECVEDGADLIPTSRSVRSTRFPILLPGQERGDLGTLENRNDDLHLSTAVRSELGRVVNVPDLSVSLRLENPFEQLEASRDLAQAAEGDDEALAQTLKAEQAVAGDIIDQCIDMLERSPEYGGVIGAWSKGERIGLAWKRYDRLEWIYGENERRMYGTIAMQKSHELELRPKEHYPTKSHTHKGKELAEPAPVEGFLIRLTSQRGVDQKMGKLFYKRLYFATHNQYLVFLRPAKASPPPPPKMPTYENSRIPSAHQIADNVPLIYAVNPYPVHNGEVSWLAESDHVCTQDKKKHDQDAYDEAERNVSMLLNCDGYMNLCNVVKVRKVVRGATPADETVDEGSDVDFDAEVPDTHRDDGTTGDFDDDRTFELVMNNGLVMRVQAFDKSTKKEWMHRLRALVKYWKHRTAMDISLYKSVRRQNLELLKIDEETEAFMGQFARKWEVSQSFASIASIDLKECYLYSGLITENDLLHRTGGGFDGRTGRNGTARIWLEDGWSSTDEDAMCCFVVWQGQKKSFFRSFVYGDDSNTDSNTKDGAMQSKENRKQRLKLVSQLGVPGRSIVFKARSRAERDHWVMNIGMEIERVKQEEDVRIVERGKS</sequence>
<organism evidence="4 5">
    <name type="scientific">Cryomyces minteri</name>
    <dbReference type="NCBI Taxonomy" id="331657"/>
    <lineage>
        <taxon>Eukaryota</taxon>
        <taxon>Fungi</taxon>
        <taxon>Dikarya</taxon>
        <taxon>Ascomycota</taxon>
        <taxon>Pezizomycotina</taxon>
        <taxon>Dothideomycetes</taxon>
        <taxon>Dothideomycetes incertae sedis</taxon>
        <taxon>Cryomyces</taxon>
    </lineage>
</organism>
<evidence type="ECO:0000313" key="5">
    <source>
        <dbReference type="Proteomes" id="UP000308768"/>
    </source>
</evidence>
<dbReference type="InterPro" id="IPR039486">
    <property type="entry name" value="Mug56/Spo71_PH"/>
</dbReference>
<dbReference type="InterPro" id="IPR057379">
    <property type="entry name" value="PH_SPO71"/>
</dbReference>